<evidence type="ECO:0000256" key="1">
    <source>
        <dbReference type="SAM" id="Phobius"/>
    </source>
</evidence>
<keyword evidence="1" id="KW-0812">Transmembrane</keyword>
<keyword evidence="1" id="KW-1133">Transmembrane helix</keyword>
<keyword evidence="1" id="KW-0472">Membrane</keyword>
<reference evidence="2 3" key="1">
    <citation type="submission" date="2000-11" db="EMBL/GenBank/DDBJ databases">
        <title>Bacteriophage Felix O1: Genetic Characterization.</title>
        <authorList>
            <person name="Sriranganathan N."/>
            <person name="Whichard J.M."/>
            <person name="Pierson F.W."/>
            <person name="Kapur V."/>
            <person name="Weigt L.A."/>
        </authorList>
    </citation>
    <scope>NUCLEOTIDE SEQUENCE [LARGE SCALE GENOMIC DNA]</scope>
    <source>
        <strain evidence="2">Felix O1-VT1</strain>
    </source>
</reference>
<protein>
    <submittedName>
        <fullName evidence="2">Uncharacterized protein</fullName>
    </submittedName>
</protein>
<sequence length="62" mass="6288">MYTLSRPSTVVSISISVPANAGIAPTSSATTSLIVVIFVNVRNVVAVTTIGLVLAIMSPSSL</sequence>
<name>Q6KGG3_BPFO1</name>
<dbReference type="EMBL" id="AF320576">
    <property type="protein sequence ID" value="AAQ14679.1"/>
    <property type="molecule type" value="Genomic_DNA"/>
</dbReference>
<accession>Q6KGG3</accession>
<organismHost>
    <name type="scientific">Salmonella</name>
    <dbReference type="NCBI Taxonomy" id="590"/>
</organismHost>
<proteinExistence type="predicted"/>
<feature type="transmembrane region" description="Helical" evidence="1">
    <location>
        <begin position="31"/>
        <end position="57"/>
    </location>
</feature>
<evidence type="ECO:0000313" key="3">
    <source>
        <dbReference type="Proteomes" id="UP000009070"/>
    </source>
</evidence>
<evidence type="ECO:0000313" key="2">
    <source>
        <dbReference type="EMBL" id="AAQ14679.1"/>
    </source>
</evidence>
<organism evidence="2 3">
    <name type="scientific">Salmonella phage Felix O1 (isolate Felix O1-VT1)</name>
    <name type="common">Bacteriophage Felix O1</name>
    <dbReference type="NCBI Taxonomy" id="1283336"/>
    <lineage>
        <taxon>Viruses</taxon>
        <taxon>Duplodnaviria</taxon>
        <taxon>Heunggongvirae</taxon>
        <taxon>Uroviricota</taxon>
        <taxon>Caudoviricetes</taxon>
        <taxon>Andersonviridae</taxon>
        <taxon>Ounavirinae</taxon>
        <taxon>Felixounavirus</taxon>
        <taxon>Felixounavirus felixO1</taxon>
    </lineage>
</organism>
<dbReference type="Proteomes" id="UP000009070">
    <property type="component" value="Segment"/>
</dbReference>
<keyword evidence="3" id="KW-1185">Reference proteome</keyword>